<keyword evidence="1" id="KW-1133">Transmembrane helix</keyword>
<evidence type="ECO:0000313" key="3">
    <source>
        <dbReference type="Proteomes" id="UP000036106"/>
    </source>
</evidence>
<gene>
    <name evidence="2" type="ORF">ABM34_07680</name>
</gene>
<feature type="transmembrane region" description="Helical" evidence="1">
    <location>
        <begin position="56"/>
        <end position="81"/>
    </location>
</feature>
<dbReference type="PATRIC" id="fig|1007676.4.peg.1544"/>
<keyword evidence="3" id="KW-1185">Reference proteome</keyword>
<evidence type="ECO:0000313" key="2">
    <source>
        <dbReference type="EMBL" id="AKP67424.1"/>
    </source>
</evidence>
<accession>A0A0H4QG97</accession>
<keyword evidence="1" id="KW-0812">Transmembrane</keyword>
<evidence type="ECO:0000256" key="1">
    <source>
        <dbReference type="SAM" id="Phobius"/>
    </source>
</evidence>
<dbReference type="Proteomes" id="UP000036106">
    <property type="component" value="Chromosome"/>
</dbReference>
<proteinExistence type="predicted"/>
<dbReference type="RefSeq" id="WP_048704736.1">
    <property type="nucleotide sequence ID" value="NZ_CP012034.1"/>
</dbReference>
<protein>
    <submittedName>
        <fullName evidence="2">Uncharacterized protein</fullName>
    </submittedName>
</protein>
<dbReference type="AlphaFoldDB" id="A0A0H4QG97"/>
<feature type="transmembrane region" description="Helical" evidence="1">
    <location>
        <begin position="26"/>
        <end position="44"/>
    </location>
</feature>
<organism evidence="2 3">
    <name type="scientific">Companilactobacillus ginsenosidimutans</name>
    <dbReference type="NCBI Taxonomy" id="1007676"/>
    <lineage>
        <taxon>Bacteria</taxon>
        <taxon>Bacillati</taxon>
        <taxon>Bacillota</taxon>
        <taxon>Bacilli</taxon>
        <taxon>Lactobacillales</taxon>
        <taxon>Lactobacillaceae</taxon>
        <taxon>Companilactobacillus</taxon>
    </lineage>
</organism>
<keyword evidence="1" id="KW-0472">Membrane</keyword>
<reference evidence="3" key="1">
    <citation type="submission" date="2015-07" db="EMBL/GenBank/DDBJ databases">
        <title>Lactobacillus ginsenosidimutans/EMML 3141/ whole genome sequencing.</title>
        <authorList>
            <person name="Kim M.K."/>
            <person name="Im W.-T."/>
            <person name="Srinivasan S."/>
            <person name="Lee J.-J."/>
        </authorList>
    </citation>
    <scope>NUCLEOTIDE SEQUENCE [LARGE SCALE GENOMIC DNA]</scope>
    <source>
        <strain evidence="3">EMML 3041</strain>
    </source>
</reference>
<name>A0A0H4QG97_9LACO</name>
<dbReference type="EMBL" id="CP012034">
    <property type="protein sequence ID" value="AKP67424.1"/>
    <property type="molecule type" value="Genomic_DNA"/>
</dbReference>
<sequence>MTTQHPKRRPAKQAKIDAFKYQTTRIITIIILVVIAVGILKFIFSREFRMKILGFIVAMFMSPQGATGLIVSLGGGVYYAIGNNRRN</sequence>
<dbReference type="KEGG" id="lgn:ABM34_07680"/>